<evidence type="ECO:0000256" key="4">
    <source>
        <dbReference type="ARBA" id="ARBA00022692"/>
    </source>
</evidence>
<evidence type="ECO:0000256" key="7">
    <source>
        <dbReference type="ARBA" id="ARBA00022737"/>
    </source>
</evidence>
<evidence type="ECO:0000256" key="9">
    <source>
        <dbReference type="ARBA" id="ARBA00022842"/>
    </source>
</evidence>
<comment type="caution">
    <text evidence="18">The sequence shown here is derived from an EMBL/GenBank/DDBJ whole genome shotgun (WGS) entry which is preliminary data.</text>
</comment>
<gene>
    <name evidence="18" type="ORF">ANN_07247</name>
</gene>
<evidence type="ECO:0000256" key="12">
    <source>
        <dbReference type="ARBA" id="ARBA00023037"/>
    </source>
</evidence>
<reference evidence="18 19" key="1">
    <citation type="journal article" date="2022" name="Allergy">
        <title>Genome assembly and annotation of Periplaneta americana reveal a comprehensive cockroach allergen profile.</title>
        <authorList>
            <person name="Wang L."/>
            <person name="Xiong Q."/>
            <person name="Saelim N."/>
            <person name="Wang L."/>
            <person name="Nong W."/>
            <person name="Wan A.T."/>
            <person name="Shi M."/>
            <person name="Liu X."/>
            <person name="Cao Q."/>
            <person name="Hui J.H.L."/>
            <person name="Sookrung N."/>
            <person name="Leung T.F."/>
            <person name="Tungtrongchitr A."/>
            <person name="Tsui S.K.W."/>
        </authorList>
    </citation>
    <scope>NUCLEOTIDE SEQUENCE [LARGE SCALE GENOMIC DNA]</scope>
    <source>
        <strain evidence="18">PWHHKU_190912</strain>
    </source>
</reference>
<evidence type="ECO:0000313" key="18">
    <source>
        <dbReference type="EMBL" id="KAJ4445442.1"/>
    </source>
</evidence>
<dbReference type="EMBL" id="JAJSOF020000011">
    <property type="protein sequence ID" value="KAJ4445442.1"/>
    <property type="molecule type" value="Genomic_DNA"/>
</dbReference>
<evidence type="ECO:0000256" key="3">
    <source>
        <dbReference type="ARBA" id="ARBA00022536"/>
    </source>
</evidence>
<dbReference type="InterPro" id="IPR036349">
    <property type="entry name" value="Integrin_bsu_tail_dom_sf"/>
</dbReference>
<dbReference type="InterPro" id="IPR057073">
    <property type="entry name" value="EGF_integrin_2"/>
</dbReference>
<dbReference type="PRINTS" id="PR01186">
    <property type="entry name" value="INTEGRINB"/>
</dbReference>
<dbReference type="SUPFAM" id="SSF69687">
    <property type="entry name" value="Integrin beta tail domain"/>
    <property type="match status" value="1"/>
</dbReference>
<keyword evidence="4 16" id="KW-0812">Transmembrane</keyword>
<evidence type="ECO:0000256" key="14">
    <source>
        <dbReference type="ARBA" id="ARBA00023157"/>
    </source>
</evidence>
<dbReference type="InterPro" id="IPR015812">
    <property type="entry name" value="Integrin_bsu"/>
</dbReference>
<dbReference type="SMART" id="SM01242">
    <property type="entry name" value="Integrin_B_tail"/>
    <property type="match status" value="1"/>
</dbReference>
<evidence type="ECO:0000256" key="10">
    <source>
        <dbReference type="ARBA" id="ARBA00022889"/>
    </source>
</evidence>
<dbReference type="InterPro" id="IPR040622">
    <property type="entry name" value="EGF_integrin_1"/>
</dbReference>
<name>A0ABQ8TI60_PERAM</name>
<dbReference type="Gene3D" id="1.20.5.100">
    <property type="entry name" value="Cytochrome c1, transmembrane anchor, C-terminal"/>
    <property type="match status" value="1"/>
</dbReference>
<sequence length="735" mass="83055">MPTKMGIRLRYAEKSFATSDTTPMKMSATVAVETSGRKPTKRPRYKTNASECSHNGTYACGICQCDERHFGQKCECSATQLDSLESYASNCKPNNDSDIPDCFGQGICFCGECKCNLREDEDERIYGKYCQCDNFSCARVGGQLCAGRGVCDCGQCVCRPGWSGADCNCKTATDSCVAPGDSAICSDNGYCDCGVCRCEEEFEGTFCERPVTGSLTRMECERLLPCVLCRVHKREPLSPLECAVNCTSLIIVKVDSLEEGENCVMYTEDNCRCEFFYSYNDTSIIVQALKTLDCPVKLGYYPLIAIVGLVFLVGLFALALWKLYVVRKDRIEFAKFEDEQKKARWEAVKTSIIISKICILNSKFVPGCAGNKVQDKLEQVLQRNVGLKDLRTASDILAGKNTDLQCNIPVQLVSKFKYAPVQSILSEKLLSSSLLSKNLKVRIYKTVTLPVVLYGCETWTLTLREEHRLRVFENKVLRKIFGAKRDEVTGEWRKLHNTELHSLYSSPDIIRNIKSRRLRWAGHVAREIDGVCVCDIPLFKYARLTSCDVERSFSQYKSFGINRHAFVMENLEMTFVVHCNSRPTTSCQLSEDRSESHKCYQGGTTYEATRPGDNGCAVSSTQKFLVQQHITTSKHQANKQLNSKQRQLFLTQPTTSNVRSEFNIDLCRSLISADIPLYKLKNKVFREFLEKYTQHTIPDESTLRKTYAPSIYDETIQKIRDEIKDSSIWVSIDET</sequence>
<accession>A0ABQ8TI60</accession>
<keyword evidence="13 16" id="KW-0472">Membrane</keyword>
<evidence type="ECO:0000256" key="6">
    <source>
        <dbReference type="ARBA" id="ARBA00022729"/>
    </source>
</evidence>
<keyword evidence="14" id="KW-1015">Disulfide bond</keyword>
<keyword evidence="10" id="KW-0130">Cell adhesion</keyword>
<dbReference type="Pfam" id="PF07965">
    <property type="entry name" value="Integrin_B_tail"/>
    <property type="match status" value="1"/>
</dbReference>
<evidence type="ECO:0000256" key="1">
    <source>
        <dbReference type="ARBA" id="ARBA00004479"/>
    </source>
</evidence>
<dbReference type="PANTHER" id="PTHR10082">
    <property type="entry name" value="INTEGRIN BETA SUBUNIT"/>
    <property type="match status" value="1"/>
</dbReference>
<dbReference type="SUPFAM" id="SSF57196">
    <property type="entry name" value="EGF/Laminin"/>
    <property type="match status" value="2"/>
</dbReference>
<dbReference type="PROSITE" id="PS00243">
    <property type="entry name" value="I_EGF_1"/>
    <property type="match status" value="1"/>
</dbReference>
<dbReference type="PROSITE" id="PS52047">
    <property type="entry name" value="I_EGF_2"/>
    <property type="match status" value="1"/>
</dbReference>
<dbReference type="Pfam" id="PF07974">
    <property type="entry name" value="EGF_2"/>
    <property type="match status" value="1"/>
</dbReference>
<dbReference type="Pfam" id="PF18372">
    <property type="entry name" value="I-EGF_1"/>
    <property type="match status" value="1"/>
</dbReference>
<dbReference type="InterPro" id="IPR013111">
    <property type="entry name" value="EGF_extracell"/>
</dbReference>
<keyword evidence="11 16" id="KW-1133">Transmembrane helix</keyword>
<comment type="similarity">
    <text evidence="2">Belongs to the integrin beta chain family.</text>
</comment>
<keyword evidence="7" id="KW-0677">Repeat</keyword>
<evidence type="ECO:0000256" key="16">
    <source>
        <dbReference type="SAM" id="Phobius"/>
    </source>
</evidence>
<comment type="subcellular location">
    <subcellularLocation>
        <location evidence="1">Membrane</location>
        <topology evidence="1">Single-pass type I membrane protein</topology>
    </subcellularLocation>
</comment>
<keyword evidence="9" id="KW-0460">Magnesium</keyword>
<evidence type="ECO:0000256" key="15">
    <source>
        <dbReference type="ARBA" id="ARBA00023180"/>
    </source>
</evidence>
<dbReference type="Proteomes" id="UP001148838">
    <property type="component" value="Unassembled WGS sequence"/>
</dbReference>
<evidence type="ECO:0000259" key="17">
    <source>
        <dbReference type="SMART" id="SM01242"/>
    </source>
</evidence>
<dbReference type="PANTHER" id="PTHR10082:SF60">
    <property type="entry name" value="INTEGRIN BETA-PS"/>
    <property type="match status" value="1"/>
</dbReference>
<feature type="domain" description="Integrin beta subunit tail" evidence="17">
    <location>
        <begin position="220"/>
        <end position="299"/>
    </location>
</feature>
<evidence type="ECO:0000256" key="5">
    <source>
        <dbReference type="ARBA" id="ARBA00022723"/>
    </source>
</evidence>
<protein>
    <recommendedName>
        <fullName evidence="17">Integrin beta subunit tail domain-containing protein</fullName>
    </recommendedName>
</protein>
<keyword evidence="15" id="KW-0325">Glycoprotein</keyword>
<evidence type="ECO:0000256" key="2">
    <source>
        <dbReference type="ARBA" id="ARBA00007449"/>
    </source>
</evidence>
<dbReference type="Gene3D" id="4.10.1240.30">
    <property type="match status" value="1"/>
</dbReference>
<feature type="transmembrane region" description="Helical" evidence="16">
    <location>
        <begin position="300"/>
        <end position="321"/>
    </location>
</feature>
<keyword evidence="5" id="KW-0479">Metal-binding</keyword>
<keyword evidence="8" id="KW-0106">Calcium</keyword>
<organism evidence="18 19">
    <name type="scientific">Periplaneta americana</name>
    <name type="common">American cockroach</name>
    <name type="synonym">Blatta americana</name>
    <dbReference type="NCBI Taxonomy" id="6978"/>
    <lineage>
        <taxon>Eukaryota</taxon>
        <taxon>Metazoa</taxon>
        <taxon>Ecdysozoa</taxon>
        <taxon>Arthropoda</taxon>
        <taxon>Hexapoda</taxon>
        <taxon>Insecta</taxon>
        <taxon>Pterygota</taxon>
        <taxon>Neoptera</taxon>
        <taxon>Polyneoptera</taxon>
        <taxon>Dictyoptera</taxon>
        <taxon>Blattodea</taxon>
        <taxon>Blattoidea</taxon>
        <taxon>Blattidae</taxon>
        <taxon>Blattinae</taxon>
        <taxon>Periplaneta</taxon>
    </lineage>
</organism>
<evidence type="ECO:0000313" key="19">
    <source>
        <dbReference type="Proteomes" id="UP001148838"/>
    </source>
</evidence>
<keyword evidence="19" id="KW-1185">Reference proteome</keyword>
<evidence type="ECO:0000256" key="13">
    <source>
        <dbReference type="ARBA" id="ARBA00023136"/>
    </source>
</evidence>
<dbReference type="InterPro" id="IPR057243">
    <property type="entry name" value="Integrin_I-EGF_CS"/>
</dbReference>
<keyword evidence="6" id="KW-0732">Signal</keyword>
<evidence type="ECO:0000256" key="8">
    <source>
        <dbReference type="ARBA" id="ARBA00022837"/>
    </source>
</evidence>
<dbReference type="InterPro" id="IPR012896">
    <property type="entry name" value="Integrin_bsu_tail"/>
</dbReference>
<proteinExistence type="inferred from homology"/>
<dbReference type="Gene3D" id="2.10.25.10">
    <property type="entry name" value="Laminin"/>
    <property type="match status" value="4"/>
</dbReference>
<evidence type="ECO:0000256" key="11">
    <source>
        <dbReference type="ARBA" id="ARBA00022989"/>
    </source>
</evidence>
<keyword evidence="3" id="KW-0245">EGF-like domain</keyword>
<keyword evidence="12" id="KW-0401">Integrin</keyword>
<dbReference type="Pfam" id="PF23105">
    <property type="entry name" value="EGF_integrin"/>
    <property type="match status" value="1"/>
</dbReference>